<dbReference type="STRING" id="37001.A0A1A9W3L4"/>
<sequence>MPSAAYCKSGICDCTDGESYIEGSCKQLKNLQQYYDKNQICAFGHDRDSVQYTKSICACANGYYWRDGNICRRKSMEIDDAYLVKADCQNLSENVKCINLKCQHVNEIKAISTLPVKDTAIFSINEPEKQYSISSEFSSGEYIQPQRIVLKEQLWNDERNAHNKWGISGDNKTNIDKFQNNFISLESNVIDFNTSKDFKEENCYFDSSNIYCTSSHLVGTENGKPCPKLPYSFCSRHKCFCRRSYYHKHGKCFAELRELSLSSGECENEPNIIDKKCVCLENYFYEESLKECRKPTQFRLSCTSDSQCSQFGYDYRHLEVPRLCTCEEYAEYNAILQMRVCKGTLSVKCDGRQARQSLCSNNRCKCGKFYLENEHKYDTEVGGVCTRNDDCFSQNSECIHSHSSSNEEKDKICQCHRGFVHFGEGCLSEAEDKEECVDSEQTQLLGATCNYGRYSYTPQQRFMKSYVGERCSKAAECYTEANSAKVECPNSVCPCRHDFQNDVAKKDCVRLVPSKKNHSGKPSALKVVTFLLIGSAFLVTSAAIKQAYY</sequence>
<dbReference type="PANTHER" id="PTHR39069">
    <property type="entry name" value="ECDYSONE-INDUCIBLE GENE E1, ISOFORM A"/>
    <property type="match status" value="1"/>
</dbReference>
<protein>
    <recommendedName>
        <fullName evidence="3">EB domain-containing protein</fullName>
    </recommendedName>
</protein>
<dbReference type="AlphaFoldDB" id="A0A1A9W3L4"/>
<evidence type="ECO:0000313" key="1">
    <source>
        <dbReference type="EnsemblMetazoa" id="GBRI005183-PA"/>
    </source>
</evidence>
<dbReference type="PANTHER" id="PTHR39069:SF8">
    <property type="entry name" value="FI17111P1"/>
    <property type="match status" value="1"/>
</dbReference>
<accession>A0A1A9W3L4</accession>
<dbReference type="Proteomes" id="UP000091820">
    <property type="component" value="Unassembled WGS sequence"/>
</dbReference>
<evidence type="ECO:0000313" key="2">
    <source>
        <dbReference type="Proteomes" id="UP000091820"/>
    </source>
</evidence>
<name>A0A1A9W3L4_9MUSC</name>
<keyword evidence="2" id="KW-1185">Reference proteome</keyword>
<proteinExistence type="predicted"/>
<dbReference type="VEuPathDB" id="VectorBase:GBRI005183"/>
<evidence type="ECO:0008006" key="3">
    <source>
        <dbReference type="Google" id="ProtNLM"/>
    </source>
</evidence>
<organism evidence="1 2">
    <name type="scientific">Glossina brevipalpis</name>
    <dbReference type="NCBI Taxonomy" id="37001"/>
    <lineage>
        <taxon>Eukaryota</taxon>
        <taxon>Metazoa</taxon>
        <taxon>Ecdysozoa</taxon>
        <taxon>Arthropoda</taxon>
        <taxon>Hexapoda</taxon>
        <taxon>Insecta</taxon>
        <taxon>Pterygota</taxon>
        <taxon>Neoptera</taxon>
        <taxon>Endopterygota</taxon>
        <taxon>Diptera</taxon>
        <taxon>Brachycera</taxon>
        <taxon>Muscomorpha</taxon>
        <taxon>Hippoboscoidea</taxon>
        <taxon>Glossinidae</taxon>
        <taxon>Glossina</taxon>
    </lineage>
</organism>
<dbReference type="EnsemblMetazoa" id="GBRI005183-RA">
    <property type="protein sequence ID" value="GBRI005183-PA"/>
    <property type="gene ID" value="GBRI005183"/>
</dbReference>
<reference evidence="2" key="1">
    <citation type="submission" date="2014-03" db="EMBL/GenBank/DDBJ databases">
        <authorList>
            <person name="Aksoy S."/>
            <person name="Warren W."/>
            <person name="Wilson R.K."/>
        </authorList>
    </citation>
    <scope>NUCLEOTIDE SEQUENCE [LARGE SCALE GENOMIC DNA]</scope>
    <source>
        <strain evidence="2">IAEA</strain>
    </source>
</reference>
<reference evidence="1" key="2">
    <citation type="submission" date="2020-05" db="UniProtKB">
        <authorList>
            <consortium name="EnsemblMetazoa"/>
        </authorList>
    </citation>
    <scope>IDENTIFICATION</scope>
    <source>
        <strain evidence="1">IAEA</strain>
    </source>
</reference>